<feature type="compositionally biased region" description="Polar residues" evidence="1">
    <location>
        <begin position="102"/>
        <end position="111"/>
    </location>
</feature>
<feature type="signal peptide" evidence="2">
    <location>
        <begin position="1"/>
        <end position="22"/>
    </location>
</feature>
<keyword evidence="4" id="KW-1185">Reference proteome</keyword>
<dbReference type="AlphaFoldDB" id="A0A8H4RRH9"/>
<dbReference type="EMBL" id="JAAMPI010000164">
    <property type="protein sequence ID" value="KAF4634730.1"/>
    <property type="molecule type" value="Genomic_DNA"/>
</dbReference>
<name>A0A8H4RRH9_9HELO</name>
<feature type="chain" id="PRO_5034721001" evidence="2">
    <location>
        <begin position="23"/>
        <end position="497"/>
    </location>
</feature>
<evidence type="ECO:0000313" key="3">
    <source>
        <dbReference type="EMBL" id="KAF4634730.1"/>
    </source>
</evidence>
<feature type="compositionally biased region" description="Pro residues" evidence="1">
    <location>
        <begin position="183"/>
        <end position="202"/>
    </location>
</feature>
<proteinExistence type="predicted"/>
<evidence type="ECO:0000313" key="4">
    <source>
        <dbReference type="Proteomes" id="UP000566819"/>
    </source>
</evidence>
<keyword evidence="2" id="KW-0732">Signal</keyword>
<sequence length="497" mass="52303">MRLTKPLVAGLVLAALSSLANARATGYVARSKLRSKLVSTSDACIPSKTCSHFLPIVNKRASVRVRPHDSDGGDFESGGDSSPQTGDQTGPGQGTGQGSDQVPSQQQGTDSQTPPAQGPQPPPADDTTPQGPQPPPADASTPQGSQPPPADASTPQGPQPPPADASTPQGPQPPPADDTTPEGPQPPPEGPQPPPKTTPEQPPADQSVADPSAPGDLSDDDALVCKHRKRCALRIDQTQDYGGATTTGQINLDKLTDRISANTPKDTFPDVDLAYEEVGDIESETNQPKIWADPDVHGLLSDPVGTFNDEFILKEWKSIVPPAPRPGDPNGALNAQLVNTKEGIIVATARFQEEDGTITYAANGQPQYGPNTVRSHELSWQSWARQVQADNANLGSLKILMSQNVFGKGPQGVISEAISKTGQSETSKAVFTLDPNDSKMTEAFQAISGTDNVRPFIQMLAQNHRDVGNKIITKMLVFPKDTAFSGPNLVLLLGPAA</sequence>
<protein>
    <submittedName>
        <fullName evidence="3">Uncharacterized protein</fullName>
    </submittedName>
</protein>
<gene>
    <name evidence="3" type="ORF">G7Y89_g3377</name>
</gene>
<evidence type="ECO:0000256" key="1">
    <source>
        <dbReference type="SAM" id="MobiDB-lite"/>
    </source>
</evidence>
<comment type="caution">
    <text evidence="3">The sequence shown here is derived from an EMBL/GenBank/DDBJ whole genome shotgun (WGS) entry which is preliminary data.</text>
</comment>
<accession>A0A8H4RRH9</accession>
<dbReference type="PRINTS" id="PR01217">
    <property type="entry name" value="PRICHEXTENSN"/>
</dbReference>
<feature type="compositionally biased region" description="Low complexity" evidence="1">
    <location>
        <begin position="78"/>
        <end position="88"/>
    </location>
</feature>
<dbReference type="Proteomes" id="UP000566819">
    <property type="component" value="Unassembled WGS sequence"/>
</dbReference>
<evidence type="ECO:0000256" key="2">
    <source>
        <dbReference type="SAM" id="SignalP"/>
    </source>
</evidence>
<organism evidence="3 4">
    <name type="scientific">Cudoniella acicularis</name>
    <dbReference type="NCBI Taxonomy" id="354080"/>
    <lineage>
        <taxon>Eukaryota</taxon>
        <taxon>Fungi</taxon>
        <taxon>Dikarya</taxon>
        <taxon>Ascomycota</taxon>
        <taxon>Pezizomycotina</taxon>
        <taxon>Leotiomycetes</taxon>
        <taxon>Helotiales</taxon>
        <taxon>Tricladiaceae</taxon>
        <taxon>Cudoniella</taxon>
    </lineage>
</organism>
<reference evidence="3 4" key="1">
    <citation type="submission" date="2020-03" db="EMBL/GenBank/DDBJ databases">
        <title>Draft Genome Sequence of Cudoniella acicularis.</title>
        <authorList>
            <person name="Buettner E."/>
            <person name="Kellner H."/>
        </authorList>
    </citation>
    <scope>NUCLEOTIDE SEQUENCE [LARGE SCALE GENOMIC DNA]</scope>
    <source>
        <strain evidence="3 4">DSM 108380</strain>
    </source>
</reference>
<dbReference type="OrthoDB" id="3545076at2759"/>
<feature type="region of interest" description="Disordered" evidence="1">
    <location>
        <begin position="64"/>
        <end position="220"/>
    </location>
</feature>